<sequence length="40" mass="4829">MARNKKIVTLFYSFWVKNTSTWLLDNHVKVFLIILSKPLY</sequence>
<evidence type="ECO:0000313" key="1">
    <source>
        <dbReference type="EMBL" id="AEN89601.1"/>
    </source>
</evidence>
<gene>
    <name evidence="1" type="ORF">BMWSH_2719</name>
</gene>
<reference evidence="1 2" key="1">
    <citation type="journal article" date="2011" name="J. Bacteriol.">
        <title>Complete genome sequence of the industrial strain Bacillus megaterium WSH-002.</title>
        <authorList>
            <person name="Liu L."/>
            <person name="Li Y."/>
            <person name="Zhang J."/>
            <person name="Zou W."/>
            <person name="Zhou Z."/>
            <person name="Liu J."/>
            <person name="Li X."/>
            <person name="Wang L."/>
            <person name="Chen J."/>
        </authorList>
    </citation>
    <scope>NUCLEOTIDE SEQUENCE [LARGE SCALE GENOMIC DNA]</scope>
    <source>
        <strain evidence="1 2">WSH-002</strain>
    </source>
</reference>
<name>A0A8D4BKL5_PRIMW</name>
<accession>A0A8D4BKL5</accession>
<dbReference type="AlphaFoldDB" id="A0A8D4BKL5"/>
<protein>
    <submittedName>
        <fullName evidence="1">Uncharacterized protein</fullName>
    </submittedName>
</protein>
<proteinExistence type="predicted"/>
<dbReference type="Proteomes" id="UP000001283">
    <property type="component" value="Chromosome"/>
</dbReference>
<organism evidence="1 2">
    <name type="scientific">Priestia megaterium (strain WSH-002)</name>
    <name type="common">Bacillus megaterium</name>
    <dbReference type="NCBI Taxonomy" id="1006007"/>
    <lineage>
        <taxon>Bacteria</taxon>
        <taxon>Bacillati</taxon>
        <taxon>Bacillota</taxon>
        <taxon>Bacilli</taxon>
        <taxon>Bacillales</taxon>
        <taxon>Bacillaceae</taxon>
        <taxon>Priestia</taxon>
    </lineage>
</organism>
<dbReference type="EMBL" id="CP003017">
    <property type="protein sequence ID" value="AEN89601.1"/>
    <property type="molecule type" value="Genomic_DNA"/>
</dbReference>
<evidence type="ECO:0000313" key="2">
    <source>
        <dbReference type="Proteomes" id="UP000001283"/>
    </source>
</evidence>
<dbReference type="KEGG" id="bmh:BMWSH_2719"/>